<gene>
    <name evidence="4" type="ORF">FHS87_002017</name>
</gene>
<evidence type="ECO:0000256" key="2">
    <source>
        <dbReference type="ARBA" id="ARBA00013346"/>
    </source>
</evidence>
<dbReference type="CDD" id="cd02440">
    <property type="entry name" value="AdoMet_MTases"/>
    <property type="match status" value="1"/>
</dbReference>
<dbReference type="EMBL" id="JACIJD010000008">
    <property type="protein sequence ID" value="MBB5693977.1"/>
    <property type="molecule type" value="Genomic_DNA"/>
</dbReference>
<sequence>MDFAEARRRMVDGQVRPNRVTDPRILEAMRAVPRELFVPAPLRARALADEDIALGGGRVMLQPMTVARLIQLGLPRPGERVLVLASGTGYGAALIAHGGAEVVAVENEPAIAALGDEGIAASGLRPGSLRRVAGDPAAGLPDGAPYDLILVEGAVPAVPAALPAQLAEGGRLVAIRRAPGEAGSAILGRRAAGSFSAVPQFNAQTSLLPAFSPRPGFALV</sequence>
<dbReference type="Proteomes" id="UP000580654">
    <property type="component" value="Unassembled WGS sequence"/>
</dbReference>
<dbReference type="GO" id="GO:0004719">
    <property type="term" value="F:protein-L-isoaspartate (D-aspartate) O-methyltransferase activity"/>
    <property type="evidence" value="ECO:0007669"/>
    <property type="project" value="InterPro"/>
</dbReference>
<dbReference type="PANTHER" id="PTHR11579:SF18">
    <property type="entry name" value="PROTEIN-L-ISOASPARTATE O-METHYLTRANSFERASE"/>
    <property type="match status" value="1"/>
</dbReference>
<dbReference type="Gene3D" id="3.40.50.150">
    <property type="entry name" value="Vaccinia Virus protein VP39"/>
    <property type="match status" value="1"/>
</dbReference>
<proteinExistence type="inferred from homology"/>
<protein>
    <recommendedName>
        <fullName evidence="2">Protein-L-isoaspartate O-methyltransferase</fullName>
    </recommendedName>
    <alternativeName>
        <fullName evidence="3">Protein L-isoaspartyl methyltransferase</fullName>
    </alternativeName>
</protein>
<keyword evidence="4" id="KW-0808">Transferase</keyword>
<evidence type="ECO:0000313" key="4">
    <source>
        <dbReference type="EMBL" id="MBB5693977.1"/>
    </source>
</evidence>
<dbReference type="RefSeq" id="WP_184517177.1">
    <property type="nucleotide sequence ID" value="NZ_JACIJD010000008.1"/>
</dbReference>
<dbReference type="InterPro" id="IPR029063">
    <property type="entry name" value="SAM-dependent_MTases_sf"/>
</dbReference>
<evidence type="ECO:0000313" key="5">
    <source>
        <dbReference type="Proteomes" id="UP000580654"/>
    </source>
</evidence>
<name>A0A840YC90_9PROT</name>
<evidence type="ECO:0000256" key="3">
    <source>
        <dbReference type="ARBA" id="ARBA00030757"/>
    </source>
</evidence>
<keyword evidence="5" id="KW-1185">Reference proteome</keyword>
<dbReference type="PANTHER" id="PTHR11579">
    <property type="entry name" value="PROTEIN-L-ISOASPARTATE O-METHYLTRANSFERASE"/>
    <property type="match status" value="1"/>
</dbReference>
<organism evidence="4 5">
    <name type="scientific">Muricoccus pecuniae</name>
    <dbReference type="NCBI Taxonomy" id="693023"/>
    <lineage>
        <taxon>Bacteria</taxon>
        <taxon>Pseudomonadati</taxon>
        <taxon>Pseudomonadota</taxon>
        <taxon>Alphaproteobacteria</taxon>
        <taxon>Acetobacterales</taxon>
        <taxon>Roseomonadaceae</taxon>
        <taxon>Muricoccus</taxon>
    </lineage>
</organism>
<dbReference type="Pfam" id="PF01135">
    <property type="entry name" value="PCMT"/>
    <property type="match status" value="1"/>
</dbReference>
<dbReference type="AlphaFoldDB" id="A0A840YC90"/>
<comment type="caution">
    <text evidence="4">The sequence shown here is derived from an EMBL/GenBank/DDBJ whole genome shotgun (WGS) entry which is preliminary data.</text>
</comment>
<dbReference type="SUPFAM" id="SSF53335">
    <property type="entry name" value="S-adenosyl-L-methionine-dependent methyltransferases"/>
    <property type="match status" value="1"/>
</dbReference>
<reference evidence="4 5" key="1">
    <citation type="submission" date="2020-08" db="EMBL/GenBank/DDBJ databases">
        <title>Genomic Encyclopedia of Type Strains, Phase IV (KMG-IV): sequencing the most valuable type-strain genomes for metagenomic binning, comparative biology and taxonomic classification.</title>
        <authorList>
            <person name="Goeker M."/>
        </authorList>
    </citation>
    <scope>NUCLEOTIDE SEQUENCE [LARGE SCALE GENOMIC DNA]</scope>
    <source>
        <strain evidence="4 5">DSM 25622</strain>
    </source>
</reference>
<comment type="similarity">
    <text evidence="1">Belongs to the methyltransferase superfamily. L-isoaspartyl/D-aspartyl protein methyltransferase family.</text>
</comment>
<keyword evidence="4" id="KW-0489">Methyltransferase</keyword>
<dbReference type="GO" id="GO:0005737">
    <property type="term" value="C:cytoplasm"/>
    <property type="evidence" value="ECO:0007669"/>
    <property type="project" value="TreeGrafter"/>
</dbReference>
<accession>A0A840YC90</accession>
<evidence type="ECO:0000256" key="1">
    <source>
        <dbReference type="ARBA" id="ARBA00005369"/>
    </source>
</evidence>
<dbReference type="InterPro" id="IPR000682">
    <property type="entry name" value="PCMT"/>
</dbReference>
<dbReference type="GO" id="GO:0032259">
    <property type="term" value="P:methylation"/>
    <property type="evidence" value="ECO:0007669"/>
    <property type="project" value="UniProtKB-KW"/>
</dbReference>